<dbReference type="AlphaFoldDB" id="A0A6A6TA76"/>
<sequence length="94" mass="10383">MIPSLVLSLANAASQPHQLHQPRARLWRACCPRRITSPDSALQDIHGFVPTTQLSPACSQPCRSRILRSHLPTGRVDWRGCLSSTIINKCPTTT</sequence>
<organism evidence="1 2">
    <name type="scientific">Lophiostoma macrostomum CBS 122681</name>
    <dbReference type="NCBI Taxonomy" id="1314788"/>
    <lineage>
        <taxon>Eukaryota</taxon>
        <taxon>Fungi</taxon>
        <taxon>Dikarya</taxon>
        <taxon>Ascomycota</taxon>
        <taxon>Pezizomycotina</taxon>
        <taxon>Dothideomycetes</taxon>
        <taxon>Pleosporomycetidae</taxon>
        <taxon>Pleosporales</taxon>
        <taxon>Lophiostomataceae</taxon>
        <taxon>Lophiostoma</taxon>
    </lineage>
</organism>
<evidence type="ECO:0000313" key="2">
    <source>
        <dbReference type="Proteomes" id="UP000799324"/>
    </source>
</evidence>
<reference evidence="1" key="1">
    <citation type="journal article" date="2020" name="Stud. Mycol.">
        <title>101 Dothideomycetes genomes: a test case for predicting lifestyles and emergence of pathogens.</title>
        <authorList>
            <person name="Haridas S."/>
            <person name="Albert R."/>
            <person name="Binder M."/>
            <person name="Bloem J."/>
            <person name="Labutti K."/>
            <person name="Salamov A."/>
            <person name="Andreopoulos B."/>
            <person name="Baker S."/>
            <person name="Barry K."/>
            <person name="Bills G."/>
            <person name="Bluhm B."/>
            <person name="Cannon C."/>
            <person name="Castanera R."/>
            <person name="Culley D."/>
            <person name="Daum C."/>
            <person name="Ezra D."/>
            <person name="Gonzalez J."/>
            <person name="Henrissat B."/>
            <person name="Kuo A."/>
            <person name="Liang C."/>
            <person name="Lipzen A."/>
            <person name="Lutzoni F."/>
            <person name="Magnuson J."/>
            <person name="Mondo S."/>
            <person name="Nolan M."/>
            <person name="Ohm R."/>
            <person name="Pangilinan J."/>
            <person name="Park H.-J."/>
            <person name="Ramirez L."/>
            <person name="Alfaro M."/>
            <person name="Sun H."/>
            <person name="Tritt A."/>
            <person name="Yoshinaga Y."/>
            <person name="Zwiers L.-H."/>
            <person name="Turgeon B."/>
            <person name="Goodwin S."/>
            <person name="Spatafora J."/>
            <person name="Crous P."/>
            <person name="Grigoriev I."/>
        </authorList>
    </citation>
    <scope>NUCLEOTIDE SEQUENCE</scope>
    <source>
        <strain evidence="1">CBS 122681</strain>
    </source>
</reference>
<accession>A0A6A6TA76</accession>
<gene>
    <name evidence="1" type="ORF">K491DRAFT_409601</name>
</gene>
<dbReference type="EMBL" id="MU004344">
    <property type="protein sequence ID" value="KAF2655798.1"/>
    <property type="molecule type" value="Genomic_DNA"/>
</dbReference>
<dbReference type="Proteomes" id="UP000799324">
    <property type="component" value="Unassembled WGS sequence"/>
</dbReference>
<evidence type="ECO:0000313" key="1">
    <source>
        <dbReference type="EMBL" id="KAF2655798.1"/>
    </source>
</evidence>
<protein>
    <submittedName>
        <fullName evidence="1">Uncharacterized protein</fullName>
    </submittedName>
</protein>
<keyword evidence="2" id="KW-1185">Reference proteome</keyword>
<name>A0A6A6TA76_9PLEO</name>
<proteinExistence type="predicted"/>